<dbReference type="Pfam" id="PF07085">
    <property type="entry name" value="DRTGG"/>
    <property type="match status" value="1"/>
</dbReference>
<name>A0A1H5S5N6_9CLOT</name>
<sequence length="110" mass="12203">MKVKDIVDALKLRVLAGEKGLNREANGVYTCDLLSWVMSHGKKNNVWITVQIHPNIVAVASLLEFSCIIIPENISVEETTLTKANEENIPILQSNLNAYEICVELNKLGV</sequence>
<dbReference type="Proteomes" id="UP000242850">
    <property type="component" value="Unassembled WGS sequence"/>
</dbReference>
<proteinExistence type="predicted"/>
<organism evidence="2 3">
    <name type="scientific">Caloramator fervidus</name>
    <dbReference type="NCBI Taxonomy" id="29344"/>
    <lineage>
        <taxon>Bacteria</taxon>
        <taxon>Bacillati</taxon>
        <taxon>Bacillota</taxon>
        <taxon>Clostridia</taxon>
        <taxon>Eubacteriales</taxon>
        <taxon>Clostridiaceae</taxon>
        <taxon>Caloramator</taxon>
    </lineage>
</organism>
<evidence type="ECO:0000313" key="2">
    <source>
        <dbReference type="EMBL" id="SEF45081.1"/>
    </source>
</evidence>
<dbReference type="SUPFAM" id="SSF75138">
    <property type="entry name" value="HprK N-terminal domain-like"/>
    <property type="match status" value="1"/>
</dbReference>
<dbReference type="InterPro" id="IPR028979">
    <property type="entry name" value="Ser_kin/Pase_Hpr-like_N_sf"/>
</dbReference>
<dbReference type="AlphaFoldDB" id="A0A1H5S5N6"/>
<dbReference type="RefSeq" id="WP_103895278.1">
    <property type="nucleotide sequence ID" value="NZ_FNUK01000002.1"/>
</dbReference>
<protein>
    <submittedName>
        <fullName evidence="2">DRTGG domain-containing protein</fullName>
    </submittedName>
</protein>
<evidence type="ECO:0000259" key="1">
    <source>
        <dbReference type="Pfam" id="PF07085"/>
    </source>
</evidence>
<dbReference type="EMBL" id="FNUK01000002">
    <property type="protein sequence ID" value="SEF45081.1"/>
    <property type="molecule type" value="Genomic_DNA"/>
</dbReference>
<gene>
    <name evidence="2" type="ORF">SAMN05660865_00253</name>
</gene>
<reference evidence="3" key="1">
    <citation type="submission" date="2016-10" db="EMBL/GenBank/DDBJ databases">
        <authorList>
            <person name="Varghese N."/>
            <person name="Submissions S."/>
        </authorList>
    </citation>
    <scope>NUCLEOTIDE SEQUENCE [LARGE SCALE GENOMIC DNA]</scope>
    <source>
        <strain evidence="3">DSM 5463</strain>
    </source>
</reference>
<evidence type="ECO:0000313" key="3">
    <source>
        <dbReference type="Proteomes" id="UP000242850"/>
    </source>
</evidence>
<accession>A0A1H5S5N6</accession>
<keyword evidence="3" id="KW-1185">Reference proteome</keyword>
<dbReference type="OrthoDB" id="9800356at2"/>
<feature type="domain" description="DRTGG" evidence="1">
    <location>
        <begin position="5"/>
        <end position="107"/>
    </location>
</feature>
<dbReference type="Gene3D" id="3.40.1390.20">
    <property type="entry name" value="HprK N-terminal domain-like"/>
    <property type="match status" value="1"/>
</dbReference>
<dbReference type="InterPro" id="IPR010766">
    <property type="entry name" value="DRTGG"/>
</dbReference>